<feature type="region of interest" description="Disordered" evidence="1">
    <location>
        <begin position="63"/>
        <end position="87"/>
    </location>
</feature>
<comment type="caution">
    <text evidence="2">The sequence shown here is derived from an EMBL/GenBank/DDBJ whole genome shotgun (WGS) entry which is preliminary data.</text>
</comment>
<dbReference type="EMBL" id="BAABGT010000072">
    <property type="protein sequence ID" value="GAA4552347.1"/>
    <property type="molecule type" value="Genomic_DNA"/>
</dbReference>
<name>A0ABP8RXV6_9PSEU</name>
<dbReference type="RefSeq" id="WP_345422233.1">
    <property type="nucleotide sequence ID" value="NZ_BAABGT010000072.1"/>
</dbReference>
<evidence type="ECO:0000313" key="2">
    <source>
        <dbReference type="EMBL" id="GAA4552347.1"/>
    </source>
</evidence>
<accession>A0ABP8RXV6</accession>
<reference evidence="3" key="1">
    <citation type="journal article" date="2019" name="Int. J. Syst. Evol. Microbiol.">
        <title>The Global Catalogue of Microorganisms (GCM) 10K type strain sequencing project: providing services to taxonomists for standard genome sequencing and annotation.</title>
        <authorList>
            <consortium name="The Broad Institute Genomics Platform"/>
            <consortium name="The Broad Institute Genome Sequencing Center for Infectious Disease"/>
            <person name="Wu L."/>
            <person name="Ma J."/>
        </authorList>
    </citation>
    <scope>NUCLEOTIDE SEQUENCE [LARGE SCALE GENOMIC DNA]</scope>
    <source>
        <strain evidence="3">JCM 17906</strain>
    </source>
</reference>
<dbReference type="Proteomes" id="UP001501598">
    <property type="component" value="Unassembled WGS sequence"/>
</dbReference>
<evidence type="ECO:0008006" key="4">
    <source>
        <dbReference type="Google" id="ProtNLM"/>
    </source>
</evidence>
<sequence>MAELKRPRRRQRGSVEQLRSGAFRVRVYAGIDPVSGRKHYLKETIPAGLRAAAEADKVMRRLANQVDEQRQPRTSATVDQLLERHLE</sequence>
<evidence type="ECO:0000256" key="1">
    <source>
        <dbReference type="SAM" id="MobiDB-lite"/>
    </source>
</evidence>
<gene>
    <name evidence="2" type="ORF">GCM10023175_45940</name>
</gene>
<organism evidence="2 3">
    <name type="scientific">Pseudonocardia xishanensis</name>
    <dbReference type="NCBI Taxonomy" id="630995"/>
    <lineage>
        <taxon>Bacteria</taxon>
        <taxon>Bacillati</taxon>
        <taxon>Actinomycetota</taxon>
        <taxon>Actinomycetes</taxon>
        <taxon>Pseudonocardiales</taxon>
        <taxon>Pseudonocardiaceae</taxon>
        <taxon>Pseudonocardia</taxon>
    </lineage>
</organism>
<keyword evidence="3" id="KW-1185">Reference proteome</keyword>
<proteinExistence type="predicted"/>
<evidence type="ECO:0000313" key="3">
    <source>
        <dbReference type="Proteomes" id="UP001501598"/>
    </source>
</evidence>
<protein>
    <recommendedName>
        <fullName evidence="4">Integrase-like protein</fullName>
    </recommendedName>
</protein>